<feature type="domain" description="tRNA/rRNA methyltransferase SpoU type" evidence="5">
    <location>
        <begin position="12"/>
        <end position="164"/>
    </location>
</feature>
<evidence type="ECO:0000313" key="7">
    <source>
        <dbReference type="EMBL" id="HGQ18904.1"/>
    </source>
</evidence>
<evidence type="ECO:0000256" key="1">
    <source>
        <dbReference type="ARBA" id="ARBA00007228"/>
    </source>
</evidence>
<dbReference type="Pfam" id="PF00588">
    <property type="entry name" value="SpoU_methylase"/>
    <property type="match status" value="1"/>
</dbReference>
<proteinExistence type="inferred from homology"/>
<name>A0A7J3I7L9_9CREN</name>
<organism evidence="6">
    <name type="scientific">Ignisphaera aggregans</name>
    <dbReference type="NCBI Taxonomy" id="334771"/>
    <lineage>
        <taxon>Archaea</taxon>
        <taxon>Thermoproteota</taxon>
        <taxon>Thermoprotei</taxon>
        <taxon>Desulfurococcales</taxon>
        <taxon>Desulfurococcaceae</taxon>
        <taxon>Ignisphaera</taxon>
    </lineage>
</organism>
<dbReference type="InterPro" id="IPR004384">
    <property type="entry name" value="RNA_MeTrfase_TrmJ/LasT"/>
</dbReference>
<dbReference type="EMBL" id="DTBZ01000151">
    <property type="protein sequence ID" value="HGQ18904.1"/>
    <property type="molecule type" value="Genomic_DNA"/>
</dbReference>
<gene>
    <name evidence="6" type="ORF">ENT87_04120</name>
    <name evidence="7" type="ORF">ENU30_08045</name>
</gene>
<dbReference type="PANTHER" id="PTHR42786">
    <property type="entry name" value="TRNA/RRNA METHYLTRANSFERASE"/>
    <property type="match status" value="1"/>
</dbReference>
<keyword evidence="4" id="KW-0949">S-adenosyl-L-methionine</keyword>
<dbReference type="SUPFAM" id="SSF75217">
    <property type="entry name" value="alpha/beta knot"/>
    <property type="match status" value="1"/>
</dbReference>
<keyword evidence="3 6" id="KW-0808">Transferase</keyword>
<keyword evidence="2 6" id="KW-0489">Methyltransferase</keyword>
<evidence type="ECO:0000313" key="6">
    <source>
        <dbReference type="EMBL" id="HGN36719.1"/>
    </source>
</evidence>
<dbReference type="PANTHER" id="PTHR42786:SF2">
    <property type="entry name" value="TRNA (CYTIDINE_URIDINE-2'-O-)-METHYLTRANSFERASE TRMJ"/>
    <property type="match status" value="1"/>
</dbReference>
<dbReference type="Gene3D" id="3.40.1280.10">
    <property type="match status" value="1"/>
</dbReference>
<dbReference type="AlphaFoldDB" id="A0A7J3I7L9"/>
<dbReference type="InterPro" id="IPR029028">
    <property type="entry name" value="Alpha/beta_knot_MTases"/>
</dbReference>
<evidence type="ECO:0000256" key="2">
    <source>
        <dbReference type="ARBA" id="ARBA00022603"/>
    </source>
</evidence>
<dbReference type="InterPro" id="IPR001537">
    <property type="entry name" value="SpoU_MeTrfase"/>
</dbReference>
<reference evidence="6" key="1">
    <citation type="journal article" date="2020" name="mSystems">
        <title>Genome- and Community-Level Interaction Insights into Carbon Utilization and Element Cycling Functions of Hydrothermarchaeota in Hydrothermal Sediment.</title>
        <authorList>
            <person name="Zhou Z."/>
            <person name="Liu Y."/>
            <person name="Xu W."/>
            <person name="Pan J."/>
            <person name="Luo Z.H."/>
            <person name="Li M."/>
        </authorList>
    </citation>
    <scope>NUCLEOTIDE SEQUENCE [LARGE SCALE GENOMIC DNA]</scope>
    <source>
        <strain evidence="6">SpSt-618</strain>
        <strain evidence="7">SpSt-657</strain>
    </source>
</reference>
<dbReference type="PIRSF" id="PIRSF004808">
    <property type="entry name" value="LasT"/>
    <property type="match status" value="1"/>
</dbReference>
<sequence>MLYHSEVLTVLKVVVIGIEGEINMGFIVRLCKNFDVDELAIVNPQIDPWSEEVRRFAAKGVDYLYSSRVKVYNTLDDALKNVSISACTSGVVSIEGIDILRRAIELDEFVNIAVRYDDVAIVFGRESVGLTRDEIAKCDLLVHIAANPEYPILNLSHAIGIVLYALYKAFKKSSVLDKIDKASEEQLHILDRYIDELATIVSSNEFQKELFTISLKRLFRRTLLSRSEVGLLITFIRRIYSKIKKEESTA</sequence>
<dbReference type="EMBL" id="DTAI01000120">
    <property type="protein sequence ID" value="HGN36719.1"/>
    <property type="molecule type" value="Genomic_DNA"/>
</dbReference>
<comment type="similarity">
    <text evidence="1">Belongs to the class IV-like SAM-binding methyltransferase superfamily. RNA methyltransferase TrmH family.</text>
</comment>
<dbReference type="GO" id="GO:0003723">
    <property type="term" value="F:RNA binding"/>
    <property type="evidence" value="ECO:0007669"/>
    <property type="project" value="InterPro"/>
</dbReference>
<evidence type="ECO:0000256" key="4">
    <source>
        <dbReference type="ARBA" id="ARBA00022691"/>
    </source>
</evidence>
<dbReference type="InterPro" id="IPR029026">
    <property type="entry name" value="tRNA_m1G_MTases_N"/>
</dbReference>
<dbReference type="GO" id="GO:0002128">
    <property type="term" value="P:tRNA nucleoside ribose methylation"/>
    <property type="evidence" value="ECO:0007669"/>
    <property type="project" value="TreeGrafter"/>
</dbReference>
<evidence type="ECO:0000259" key="5">
    <source>
        <dbReference type="Pfam" id="PF00588"/>
    </source>
</evidence>
<comment type="caution">
    <text evidence="6">The sequence shown here is derived from an EMBL/GenBank/DDBJ whole genome shotgun (WGS) entry which is preliminary data.</text>
</comment>
<accession>A0A7J3I7L9</accession>
<protein>
    <submittedName>
        <fullName evidence="6">rRNA methyltransferase</fullName>
    </submittedName>
</protein>
<evidence type="ECO:0000256" key="3">
    <source>
        <dbReference type="ARBA" id="ARBA00022679"/>
    </source>
</evidence>
<dbReference type="GO" id="GO:0008173">
    <property type="term" value="F:RNA methyltransferase activity"/>
    <property type="evidence" value="ECO:0007669"/>
    <property type="project" value="InterPro"/>
</dbReference>
<dbReference type="GO" id="GO:0005829">
    <property type="term" value="C:cytosol"/>
    <property type="evidence" value="ECO:0007669"/>
    <property type="project" value="TreeGrafter"/>
</dbReference>
<dbReference type="CDD" id="cd18093">
    <property type="entry name" value="SpoU-like_TrmJ"/>
    <property type="match status" value="1"/>
</dbReference>